<keyword evidence="3" id="KW-1185">Reference proteome</keyword>
<name>A0ABV3RX41_9GAMM</name>
<dbReference type="InterPro" id="IPR006626">
    <property type="entry name" value="PbH1"/>
</dbReference>
<dbReference type="EMBL" id="JBAKFG010000001">
    <property type="protein sequence ID" value="MEX0372762.1"/>
    <property type="molecule type" value="Genomic_DNA"/>
</dbReference>
<dbReference type="SUPFAM" id="SSF51126">
    <property type="entry name" value="Pectin lyase-like"/>
    <property type="match status" value="3"/>
</dbReference>
<dbReference type="SMART" id="SM00710">
    <property type="entry name" value="PbH1"/>
    <property type="match status" value="15"/>
</dbReference>
<feature type="region of interest" description="Disordered" evidence="1">
    <location>
        <begin position="150"/>
        <end position="170"/>
    </location>
</feature>
<feature type="compositionally biased region" description="Low complexity" evidence="1">
    <location>
        <begin position="150"/>
        <end position="159"/>
    </location>
</feature>
<sequence length="3657" mass="365830">MADPKVELNANSYDTLGLAVGAAADGDVLSLEAGLYSDFSGLDWSSFDGAESLLLEGSNAGISPFSASSSRGVETVLEPPQSLSIDSIGSVTFNGLTFSGKELSTDESLIDTAGGSSDLVISNAILRDADAGIDAGDGALTVDQIRSSGISGPQIQSGSDAPAISSSRFVGDDSGGSEAIVLSGSNMTADAEIIGNFVYANDVGVRLESSASEAEAGNLEVRGNRFVDNKAHVIDESGNLNLDAVLADNTFDLGILNRDQSLILGVDIAEALGTVDLQTDLDGNGSNDSITFASGDTLELRSTRTTAENYNGDADITGAVTIEGPNAETSAHFLGLRERAASIDTTAQGGGLAVNAGSGDVVDIAGVRIWTESGGSGITLSNGDLDASYNVFYGAGTAITTTDGSLLAEQNRFSDNSVAADLGNDDFRVQNNLVLGDGTETGFKVSGSGLGASETEAVIFSNQFKDLGTAVQITSGASGTLTVDGNAFRDNAVHVVDATGGSVVDMAAVFENNSFDRAIFNETQSSILGADFATVTGNANAGDKLILQAGEFSATGLTFNKGLTFEGANSGVVAYSGGRGDESTIGVDGAITLDSAGSSFSFEGMALDNQSASATALDVVNASDVTVSNTVISGGSTAIDAGGNGITVTGGRFDGADKGIVNLGGTSTPDFTVETSRFNNGENGITVTDTFGTGAIENNRFSNLDTAVDLGATGTEFTLSGNVFLGNDTHVIDTTAGGEYDLQAILDGNYFDNAFLASGTGIFGDLQTAAGNLSSGADLNIGASKDRDLSADFGGKDLADVQVDALDLDTLTFGLDNGSLQSLGLRTTDNDGTYNTLDRLTVEAGDVGANTIGTLSLGTGLNSVERGEFTFATTGAGELTVDELKGSIAGINSTITIDAQTALDIPDMSNFALSSGRLKLAGAGETVNLGTGSGGALDLRASTFESSMSGGTLNLNMTNALPFGNGLGTVILSDTSTTANLSGNADGIRNYYSIEIEDTGAVTGDWADLGDTSVLKVDQVNGSIDVSAVSSGDNLGDIENFVLGDANLTATAAQLDLMTGGTSEESGTVDAVDLGSDLVDLSGVNQDRARDVYLDSAEATSQAGVVLDANMDLSTFDLQVRDQEAVTLTNLELQANVTPRADEEAETATELPLEPRTIDVQSGAADTEVALAFSAAGEAITLDASNYGAGDADPSANLARLRIADTNGQDISLDSLASQPTVVLDAGLGAETVTLTGTTGTKSPDRNVQVDTSGTDTPTLIDNQQPSMVLTPGVAQAKLAALGGSGLNEITLQDGATESGLTVTGDLTLADDGNLTLTNASTGGAFNIDGDFVGTPDQLTLDSENTGSSMTLGHSGDLGFADGGQLTLQGDGDINLNGGLALDQSGAGQFTINSDTGTGTRDIADTVDLGNLNGDAPTFTVINQQASSLDFTGGLTVDGTAAVTVETSAGDVSVGDIATDGGGAINSLTLDAQTSGKRLDAGTFAFQPGETLAMAGDGDIATGAVTAGAGDLTIDSVGASAAEREVASIDAGTMGNQTLTLSGTVQDTYIGQIDASGINGQAFTIDDTGTGGQNIGILSDGTRTTASAIDAKKASSLSITESGNNNLLKIENTSDTAPVIDAASAETVSLIATQGIDVSSASGSAPALKATGLTGTGDHLTLGGTGRVRLDDDVQVNLADGQAGQAELTATDGGNKRITGNLDFGNNVTDTARVTAENGGGLDINGTVSADSAVKAVRIAGNPSGSEFVDIDDNGNGTAVSAIGLGNDKTLELGGNVDITGNVDLQTGQSKVNIDSVGDNTVNGNVLANNIADYVDIKALGPGDGQLTINGNVNASGLTDNGTVRLTDNKTADGGIDINGTLLLGSGTTQNLLFESGVTSGSGTHRYIDTVDATDNGSSVLNLQMDTGGASESLSRIDTLNVGAATDQDFDINLRDPGSLEVGVLDANGARGTLDIDTGTVTGGTPTGDGVYNIEEIDNLGSVTSQTVNITGETDLYIGEFNIPSISGAGSLAATAGEDRAASLETGETLDIRTFDGEATLHGHLEHRENIQQLSGDTINLEMDAGISSDTADAALYTTDDNPLVIAINDVGGFESTRSDALTIRDGAGVGTFVFGDQLASGGVDAANALNFAETDSSNLGTAIRVDRTAPVITDTADGATELGSALSHVGVLVIDMGAYATGDNSFDIDLASYDFSALGIADAGTGSTTDDRHDFRAENFSGDTLRTTSDYVGDVDLLFADNEQTRLELRGEESSGAQTIRSINTAAGSGDGFKLDQVDITQASGTLNVGTIGNKATGDFTLTSNFTGSGGASVDKLESRLDGNLTLDNGNNDNTLQAGTTAPGGAFATYTANAVRTLSMEGIGDIDASVDASNVSDSLIIDGSGSGTRDLVLTLGDELGTGTGTGSAGLGLLDIGANSIRLNDAVLRGTMTDGETFEIDASGAGDAANMMFDLRAMDFASSADLTMSGAGRFELTGVGEGNATNDLAAIDASGITGELGFSGTSSVDELTLGNNLGNDGLGLEQFFTVDLSDAESSTVTVDRVVGASTGDWIIDASASGTGGTELTDAGGLALGTGNTLYIGGTGDLTIGTNGRLSVDGGDTFDFSGFEVAGDESNPLNTASRGDTDAVVDLRLSDDSDGSNTLDLTLDTQTDTAGSLILDVTGDWDQGLNLPTLISPDREDTFNVDGTDYTQTFVPVETLTTNGAGSVSLDAIDWTLAPGADASVSNAFTFEANAAGGTTIADVSSFNTLSNKAGGAYTVGKDGFVVTGSGDLTLGSDAGTGLGFATDGRYLDASSHTGDLDVRIGRDGSADDQTTITINATGTASFAVDSANSIASNADIQIKLTEASSYAGTWSGFGDDDSLALIDGAVGTVNLTGINSGTDLGGISTVNLNDQNIEATGSQLSGISNLNLGSGTISVAGIGGTGIDLSSIASAQATEVSLGEGESSVTLDTTTVLGEFGVTLASGNTLTLSTREQADGRAVDIEAGATGTNLGVDITGAPSGITLDASNYATGIETITLGANNSQNLTLNGLQLGDGQTLDATSLTGNLDANLTRTGSSSDAATIQLADGQNDIGVSGNAANTASLTIELSAAGGYTGNWTGFASTDSVALTAASDAQIDVTGVAALGDLGSVDLGVADLQATVTQINGLTVTNAESNGGTVSATGLDGSDLNFSQVDADAAGILTLAGNATLDTNTDIGAFAIDLGTNDLNATAAQIDGLTIDNGSEDGTVSATGLDGSDLDFSNVQPDAAGTLTLAGSATLDTNTDLGAFNIDLGTNDLNATAAQINGLTINNGSEDGTVSATGLDGSNLDFGKVEVDAAGTLSLSGNATLNTNTELGAFDIDIGTNDLQATAAQIDGLTIDNGSEDGIVSVTELGDAAVNLGNVQLDAAGTVTVANGGATLATGTDLGAFNIELGASDLQATTTQIDGLSITNANTSGGTVSASGLADNTAVDLSKVEADAAGTLTLGASDVTLDADADLGDFAVELANDQSLTAVTAGQLSDSAGAGREIPTGGDGTGTAVGLNFATANSSMTVDAANWSADLGGVNFIDTNTQALTLNNLSVDSGTALDFSNLSDGSATVDMSDGSGNALAYAYDASGDTITYDVAASGDAWDASNLPELNLAGAAEGYDYSVTGAGALTLGGDEA</sequence>
<comment type="caution">
    <text evidence="2">The sequence shown here is derived from an EMBL/GenBank/DDBJ whole genome shotgun (WGS) entry which is preliminary data.</text>
</comment>
<evidence type="ECO:0000256" key="1">
    <source>
        <dbReference type="SAM" id="MobiDB-lite"/>
    </source>
</evidence>
<gene>
    <name evidence="2" type="ORF">V6X51_04855</name>
</gene>
<proteinExistence type="predicted"/>
<reference evidence="2 3" key="1">
    <citation type="submission" date="2024-02" db="EMBL/GenBank/DDBJ databases">
        <title>New especies of Spiribacter isolated from saline water.</title>
        <authorList>
            <person name="Leon M.J."/>
            <person name="De La Haba R."/>
            <person name="Sanchez-Porro C."/>
            <person name="Ventosa A."/>
        </authorList>
    </citation>
    <scope>NUCLEOTIDE SEQUENCE [LARGE SCALE GENOMIC DNA]</scope>
    <source>
        <strain evidence="3">ag22IC6-196</strain>
    </source>
</reference>
<organism evidence="2 3">
    <name type="scientific">Spiribacter roseus</name>
    <dbReference type="NCBI Taxonomy" id="1855875"/>
    <lineage>
        <taxon>Bacteria</taxon>
        <taxon>Pseudomonadati</taxon>
        <taxon>Pseudomonadota</taxon>
        <taxon>Gammaproteobacteria</taxon>
        <taxon>Chromatiales</taxon>
        <taxon>Ectothiorhodospiraceae</taxon>
        <taxon>Spiribacter</taxon>
    </lineage>
</organism>
<evidence type="ECO:0000313" key="3">
    <source>
        <dbReference type="Proteomes" id="UP001556636"/>
    </source>
</evidence>
<evidence type="ECO:0000313" key="2">
    <source>
        <dbReference type="EMBL" id="MEX0372762.1"/>
    </source>
</evidence>
<dbReference type="InterPro" id="IPR011050">
    <property type="entry name" value="Pectin_lyase_fold/virulence"/>
</dbReference>
<dbReference type="Proteomes" id="UP001556636">
    <property type="component" value="Unassembled WGS sequence"/>
</dbReference>
<protein>
    <submittedName>
        <fullName evidence="2">Uncharacterized protein</fullName>
    </submittedName>
</protein>
<feature type="non-terminal residue" evidence="2">
    <location>
        <position position="3657"/>
    </location>
</feature>
<dbReference type="RefSeq" id="WP_367951325.1">
    <property type="nucleotide sequence ID" value="NZ_JBAKFG010000001.1"/>
</dbReference>
<accession>A0ABV3RX41</accession>